<evidence type="ECO:0000256" key="1">
    <source>
        <dbReference type="SAM" id="MobiDB-lite"/>
    </source>
</evidence>
<comment type="caution">
    <text evidence="2">The sequence shown here is derived from an EMBL/GenBank/DDBJ whole genome shotgun (WGS) entry which is preliminary data.</text>
</comment>
<sequence length="54" mass="6099">MPPGDLSTRHPQVAIRHESRAPAHPTRGDIENEEIELVEMHVPYRVGQKTNDDA</sequence>
<gene>
    <name evidence="2" type="ORF">PHLCEN_2v7323</name>
</gene>
<accession>A0A2R6NWP6</accession>
<dbReference type="AlphaFoldDB" id="A0A2R6NWP6"/>
<name>A0A2R6NWP6_9APHY</name>
<keyword evidence="3" id="KW-1185">Reference proteome</keyword>
<feature type="compositionally biased region" description="Basic and acidic residues" evidence="1">
    <location>
        <begin position="15"/>
        <end position="30"/>
    </location>
</feature>
<feature type="region of interest" description="Disordered" evidence="1">
    <location>
        <begin position="1"/>
        <end position="30"/>
    </location>
</feature>
<protein>
    <submittedName>
        <fullName evidence="2">Uncharacterized protein</fullName>
    </submittedName>
</protein>
<evidence type="ECO:0000313" key="3">
    <source>
        <dbReference type="Proteomes" id="UP000186601"/>
    </source>
</evidence>
<dbReference type="EMBL" id="MLYV02000733">
    <property type="protein sequence ID" value="PSR78576.1"/>
    <property type="molecule type" value="Genomic_DNA"/>
</dbReference>
<reference evidence="2 3" key="1">
    <citation type="submission" date="2018-02" db="EMBL/GenBank/DDBJ databases">
        <title>Genome sequence of the basidiomycete white-rot fungus Phlebia centrifuga.</title>
        <authorList>
            <person name="Granchi Z."/>
            <person name="Peng M."/>
            <person name="de Vries R.P."/>
            <person name="Hilden K."/>
            <person name="Makela M.R."/>
            <person name="Grigoriev I."/>
            <person name="Riley R."/>
        </authorList>
    </citation>
    <scope>NUCLEOTIDE SEQUENCE [LARGE SCALE GENOMIC DNA]</scope>
    <source>
        <strain evidence="2 3">FBCC195</strain>
    </source>
</reference>
<dbReference type="Proteomes" id="UP000186601">
    <property type="component" value="Unassembled WGS sequence"/>
</dbReference>
<proteinExistence type="predicted"/>
<organism evidence="2 3">
    <name type="scientific">Hermanssonia centrifuga</name>
    <dbReference type="NCBI Taxonomy" id="98765"/>
    <lineage>
        <taxon>Eukaryota</taxon>
        <taxon>Fungi</taxon>
        <taxon>Dikarya</taxon>
        <taxon>Basidiomycota</taxon>
        <taxon>Agaricomycotina</taxon>
        <taxon>Agaricomycetes</taxon>
        <taxon>Polyporales</taxon>
        <taxon>Meruliaceae</taxon>
        <taxon>Hermanssonia</taxon>
    </lineage>
</organism>
<evidence type="ECO:0000313" key="2">
    <source>
        <dbReference type="EMBL" id="PSR78576.1"/>
    </source>
</evidence>